<proteinExistence type="inferred from homology"/>
<evidence type="ECO:0000256" key="3">
    <source>
        <dbReference type="ARBA" id="ARBA00022475"/>
    </source>
</evidence>
<feature type="transmembrane region" description="Helical" evidence="7">
    <location>
        <begin position="26"/>
        <end position="47"/>
    </location>
</feature>
<organism evidence="9 10">
    <name type="scientific">Reticulibacter mediterranei</name>
    <dbReference type="NCBI Taxonomy" id="2778369"/>
    <lineage>
        <taxon>Bacteria</taxon>
        <taxon>Bacillati</taxon>
        <taxon>Chloroflexota</taxon>
        <taxon>Ktedonobacteria</taxon>
        <taxon>Ktedonobacterales</taxon>
        <taxon>Reticulibacteraceae</taxon>
        <taxon>Reticulibacter</taxon>
    </lineage>
</organism>
<comment type="subcellular location">
    <subcellularLocation>
        <location evidence="1 7">Cell membrane</location>
        <topology evidence="1 7">Multi-pass membrane protein</topology>
    </subcellularLocation>
</comment>
<dbReference type="CDD" id="cd06261">
    <property type="entry name" value="TM_PBP2"/>
    <property type="match status" value="1"/>
</dbReference>
<name>A0A8J3IIH3_9CHLR</name>
<dbReference type="Proteomes" id="UP000597444">
    <property type="component" value="Unassembled WGS sequence"/>
</dbReference>
<feature type="transmembrane region" description="Helical" evidence="7">
    <location>
        <begin position="87"/>
        <end position="107"/>
    </location>
</feature>
<evidence type="ECO:0000313" key="9">
    <source>
        <dbReference type="EMBL" id="GHO96119.1"/>
    </source>
</evidence>
<evidence type="ECO:0000256" key="1">
    <source>
        <dbReference type="ARBA" id="ARBA00004651"/>
    </source>
</evidence>
<gene>
    <name evidence="9" type="ORF">KSF_061670</name>
</gene>
<dbReference type="Pfam" id="PF00528">
    <property type="entry name" value="BPD_transp_1"/>
    <property type="match status" value="1"/>
</dbReference>
<keyword evidence="6 7" id="KW-0472">Membrane</keyword>
<dbReference type="SUPFAM" id="SSF161098">
    <property type="entry name" value="MetI-like"/>
    <property type="match status" value="1"/>
</dbReference>
<accession>A0A8J3IIH3</accession>
<evidence type="ECO:0000256" key="2">
    <source>
        <dbReference type="ARBA" id="ARBA00022448"/>
    </source>
</evidence>
<evidence type="ECO:0000313" key="10">
    <source>
        <dbReference type="Proteomes" id="UP000597444"/>
    </source>
</evidence>
<dbReference type="GO" id="GO:0005886">
    <property type="term" value="C:plasma membrane"/>
    <property type="evidence" value="ECO:0007669"/>
    <property type="project" value="UniProtKB-SubCell"/>
</dbReference>
<feature type="transmembrane region" description="Helical" evidence="7">
    <location>
        <begin position="273"/>
        <end position="293"/>
    </location>
</feature>
<dbReference type="InterPro" id="IPR000515">
    <property type="entry name" value="MetI-like"/>
</dbReference>
<evidence type="ECO:0000259" key="8">
    <source>
        <dbReference type="PROSITE" id="PS50928"/>
    </source>
</evidence>
<feature type="domain" description="ABC transmembrane type-1" evidence="8">
    <location>
        <begin position="82"/>
        <end position="294"/>
    </location>
</feature>
<dbReference type="PANTHER" id="PTHR30193">
    <property type="entry name" value="ABC TRANSPORTER PERMEASE PROTEIN"/>
    <property type="match status" value="1"/>
</dbReference>
<reference evidence="9" key="1">
    <citation type="submission" date="2020-10" db="EMBL/GenBank/DDBJ databases">
        <title>Taxonomic study of unclassified bacteria belonging to the class Ktedonobacteria.</title>
        <authorList>
            <person name="Yabe S."/>
            <person name="Wang C.M."/>
            <person name="Zheng Y."/>
            <person name="Sakai Y."/>
            <person name="Cavaletti L."/>
            <person name="Monciardini P."/>
            <person name="Donadio S."/>
        </authorList>
    </citation>
    <scope>NUCLEOTIDE SEQUENCE</scope>
    <source>
        <strain evidence="9">ID150040</strain>
    </source>
</reference>
<sequence length="304" mass="33480">MSLIATRDQAGAVRMVRMGLASRQALIAYLFLFPAFVYFCIFFFYPIGVELWSSLQNNDSGVFAGLQNYIQAFQDPRVLNSFKVTGLFALGVTVLSIIIGLGLAILLDQPLRGRVILRACLLTPYITSGVIVGLMWRNILDPATGILNRVFAILGLPPQDWLSNYQAALPVLIVIMVWHGVGYTMILFLAGLQGIPPEYAEAASVDGATHWQRFRHITLPLLAPTTLFVSIISVISSLQAFSEALIITQGGPAEATRLYVYHVFNVAFNENNIAYASALTFLMFLAILLLTTLQLRIGGNDIEY</sequence>
<dbReference type="EMBL" id="BNJK01000001">
    <property type="protein sequence ID" value="GHO96119.1"/>
    <property type="molecule type" value="Genomic_DNA"/>
</dbReference>
<dbReference type="InterPro" id="IPR051393">
    <property type="entry name" value="ABC_transporter_permease"/>
</dbReference>
<keyword evidence="2 7" id="KW-0813">Transport</keyword>
<keyword evidence="5 7" id="KW-1133">Transmembrane helix</keyword>
<evidence type="ECO:0000256" key="5">
    <source>
        <dbReference type="ARBA" id="ARBA00022989"/>
    </source>
</evidence>
<dbReference type="Gene3D" id="1.10.3720.10">
    <property type="entry name" value="MetI-like"/>
    <property type="match status" value="1"/>
</dbReference>
<feature type="transmembrane region" description="Helical" evidence="7">
    <location>
        <begin position="119"/>
        <end position="139"/>
    </location>
</feature>
<feature type="transmembrane region" description="Helical" evidence="7">
    <location>
        <begin position="221"/>
        <end position="241"/>
    </location>
</feature>
<dbReference type="PANTHER" id="PTHR30193:SF37">
    <property type="entry name" value="INNER MEMBRANE ABC TRANSPORTER PERMEASE PROTEIN YCJO"/>
    <property type="match status" value="1"/>
</dbReference>
<evidence type="ECO:0000256" key="6">
    <source>
        <dbReference type="ARBA" id="ARBA00023136"/>
    </source>
</evidence>
<evidence type="ECO:0000256" key="7">
    <source>
        <dbReference type="RuleBase" id="RU363032"/>
    </source>
</evidence>
<dbReference type="RefSeq" id="WP_220206762.1">
    <property type="nucleotide sequence ID" value="NZ_BNJK01000001.1"/>
</dbReference>
<dbReference type="AlphaFoldDB" id="A0A8J3IIH3"/>
<comment type="similarity">
    <text evidence="7">Belongs to the binding-protein-dependent transport system permease family.</text>
</comment>
<feature type="transmembrane region" description="Helical" evidence="7">
    <location>
        <begin position="167"/>
        <end position="190"/>
    </location>
</feature>
<dbReference type="InterPro" id="IPR035906">
    <property type="entry name" value="MetI-like_sf"/>
</dbReference>
<dbReference type="GO" id="GO:0055085">
    <property type="term" value="P:transmembrane transport"/>
    <property type="evidence" value="ECO:0007669"/>
    <property type="project" value="InterPro"/>
</dbReference>
<keyword evidence="4 7" id="KW-0812">Transmembrane</keyword>
<protein>
    <submittedName>
        <fullName evidence="9">Glycerol-3-phosphate ABC transporter permease</fullName>
    </submittedName>
</protein>
<keyword evidence="3" id="KW-1003">Cell membrane</keyword>
<dbReference type="PROSITE" id="PS50928">
    <property type="entry name" value="ABC_TM1"/>
    <property type="match status" value="1"/>
</dbReference>
<evidence type="ECO:0000256" key="4">
    <source>
        <dbReference type="ARBA" id="ARBA00022692"/>
    </source>
</evidence>
<keyword evidence="10" id="KW-1185">Reference proteome</keyword>
<comment type="caution">
    <text evidence="9">The sequence shown here is derived from an EMBL/GenBank/DDBJ whole genome shotgun (WGS) entry which is preliminary data.</text>
</comment>